<dbReference type="OMA" id="RMFPWRD"/>
<feature type="chain" id="PRO_5005583362" description="Protein quiver" evidence="3">
    <location>
        <begin position="26"/>
        <end position="154"/>
    </location>
</feature>
<sequence length="154" mass="17873">MSPLRSYQLLVILIFITVSIKYTDAIMCHRCYSAMGGCGYDVNWRMYPWRSCPNSEFCVKVMEKVGSEYKIIRECEHELDKNVRHRLMMPVLRRHGYCEPARKNDPRNPSVLTDSSIQYCFCKDWNGCNTATPLQGFTLLKLISVSLTLLLVLH</sequence>
<dbReference type="GO" id="GO:0032222">
    <property type="term" value="P:regulation of synaptic transmission, cholinergic"/>
    <property type="evidence" value="ECO:0007669"/>
    <property type="project" value="InterPro"/>
</dbReference>
<evidence type="ECO:0000313" key="4">
    <source>
        <dbReference type="EMBL" id="KOF81635.1"/>
    </source>
</evidence>
<dbReference type="InterPro" id="IPR031424">
    <property type="entry name" value="QVR-like"/>
</dbReference>
<proteinExistence type="predicted"/>
<evidence type="ECO:0000256" key="1">
    <source>
        <dbReference type="ARBA" id="ARBA00022729"/>
    </source>
</evidence>
<dbReference type="PANTHER" id="PTHR33562">
    <property type="entry name" value="ATILLA, ISOFORM B-RELATED-RELATED"/>
    <property type="match status" value="1"/>
</dbReference>
<feature type="signal peptide" evidence="3">
    <location>
        <begin position="1"/>
        <end position="25"/>
    </location>
</feature>
<reference evidence="4" key="1">
    <citation type="submission" date="2015-07" db="EMBL/GenBank/DDBJ databases">
        <title>MeaNS - Measles Nucleotide Surveillance Program.</title>
        <authorList>
            <person name="Tran T."/>
            <person name="Druce J."/>
        </authorList>
    </citation>
    <scope>NUCLEOTIDE SEQUENCE</scope>
    <source>
        <strain evidence="4">UCB-OBI-ISO-001</strain>
        <tissue evidence="4">Gonad</tissue>
    </source>
</reference>
<gene>
    <name evidence="4" type="ORF">OCBIM_22026255mg</name>
</gene>
<keyword evidence="1 3" id="KW-0732">Signal</keyword>
<protein>
    <recommendedName>
        <fullName evidence="5">Protein quiver</fullName>
    </recommendedName>
</protein>
<evidence type="ECO:0000256" key="3">
    <source>
        <dbReference type="SAM" id="SignalP"/>
    </source>
</evidence>
<dbReference type="EMBL" id="KQ420022">
    <property type="protein sequence ID" value="KOF81635.1"/>
    <property type="molecule type" value="Genomic_DNA"/>
</dbReference>
<evidence type="ECO:0000256" key="2">
    <source>
        <dbReference type="ARBA" id="ARBA00023180"/>
    </source>
</evidence>
<name>A0A0L8GYL0_OCTBM</name>
<evidence type="ECO:0008006" key="5">
    <source>
        <dbReference type="Google" id="ProtNLM"/>
    </source>
</evidence>
<dbReference type="Pfam" id="PF17064">
    <property type="entry name" value="QVR"/>
    <property type="match status" value="1"/>
</dbReference>
<dbReference type="OrthoDB" id="6249205at2759"/>
<dbReference type="GO" id="GO:0030431">
    <property type="term" value="P:sleep"/>
    <property type="evidence" value="ECO:0007669"/>
    <property type="project" value="InterPro"/>
</dbReference>
<accession>A0A0L8GYL0</accession>
<keyword evidence="2" id="KW-0325">Glycoprotein</keyword>
<dbReference type="STRING" id="37653.A0A0L8GYL0"/>
<dbReference type="InterPro" id="IPR050975">
    <property type="entry name" value="Sleep_regulator"/>
</dbReference>
<dbReference type="KEGG" id="obi:106874124"/>
<organism evidence="4">
    <name type="scientific">Octopus bimaculoides</name>
    <name type="common">California two-spotted octopus</name>
    <dbReference type="NCBI Taxonomy" id="37653"/>
    <lineage>
        <taxon>Eukaryota</taxon>
        <taxon>Metazoa</taxon>
        <taxon>Spiralia</taxon>
        <taxon>Lophotrochozoa</taxon>
        <taxon>Mollusca</taxon>
        <taxon>Cephalopoda</taxon>
        <taxon>Coleoidea</taxon>
        <taxon>Octopodiformes</taxon>
        <taxon>Octopoda</taxon>
        <taxon>Incirrata</taxon>
        <taxon>Octopodidae</taxon>
        <taxon>Octopus</taxon>
    </lineage>
</organism>
<dbReference type="AlphaFoldDB" id="A0A0L8GYL0"/>